<name>A0A1V0S8Q0_9VIRU</name>
<protein>
    <submittedName>
        <fullName evidence="1">Uncharacterized protein</fullName>
    </submittedName>
</protein>
<organism evidence="1">
    <name type="scientific">Catovirus CTV1</name>
    <dbReference type="NCBI Taxonomy" id="1977631"/>
    <lineage>
        <taxon>Viruses</taxon>
        <taxon>Varidnaviria</taxon>
        <taxon>Bamfordvirae</taxon>
        <taxon>Nucleocytoviricota</taxon>
        <taxon>Megaviricetes</taxon>
        <taxon>Imitervirales</taxon>
        <taxon>Mimiviridae</taxon>
        <taxon>Klosneuvirinae</taxon>
        <taxon>Catovirus</taxon>
    </lineage>
</organism>
<proteinExistence type="predicted"/>
<sequence length="114" mass="13642">MNISPYKQQMINNYGSDYKVKDLNIFYGQEAYNIAENIFFRKVNEDPREWSNKWNDHEKDGCVLLIYKYMNRTNETIGIKLIIGRDNSENFSVVEEKHPYIKGLELVVEYVNFF</sequence>
<reference evidence="1" key="1">
    <citation type="journal article" date="2017" name="Science">
        <title>Giant viruses with an expanded complement of translation system components.</title>
        <authorList>
            <person name="Schulz F."/>
            <person name="Yutin N."/>
            <person name="Ivanova N.N."/>
            <person name="Ortega D.R."/>
            <person name="Lee T.K."/>
            <person name="Vierheilig J."/>
            <person name="Daims H."/>
            <person name="Horn M."/>
            <person name="Wagner M."/>
            <person name="Jensen G.J."/>
            <person name="Kyrpides N.C."/>
            <person name="Koonin E.V."/>
            <person name="Woyke T."/>
        </authorList>
    </citation>
    <scope>NUCLEOTIDE SEQUENCE</scope>
    <source>
        <strain evidence="1">CTV1</strain>
    </source>
</reference>
<dbReference type="EMBL" id="KY684083">
    <property type="protein sequence ID" value="ARF08083.1"/>
    <property type="molecule type" value="Genomic_DNA"/>
</dbReference>
<gene>
    <name evidence="1" type="ORF">Catovirus_1_133</name>
</gene>
<accession>A0A1V0S8Q0</accession>
<evidence type="ECO:0000313" key="1">
    <source>
        <dbReference type="EMBL" id="ARF08083.1"/>
    </source>
</evidence>